<reference evidence="2 3" key="1">
    <citation type="submission" date="2018-03" db="EMBL/GenBank/DDBJ databases">
        <title>Bacteriophage NCPPB3778 and a type I-E CRISPR drive the evolution of the US Biological Select Agent, Rathayibacter toxicus.</title>
        <authorList>
            <person name="Davis E.W.II."/>
            <person name="Tabima J.F."/>
            <person name="Weisberg A.J."/>
            <person name="Dantas Lopes L."/>
            <person name="Wiseman M.S."/>
            <person name="Wiseman M.S."/>
            <person name="Pupko T."/>
            <person name="Belcher M.S."/>
            <person name="Sechler A.J."/>
            <person name="Tancos M.A."/>
            <person name="Schroeder B.K."/>
            <person name="Murray T.D."/>
            <person name="Luster D.G."/>
            <person name="Schneider W.L."/>
            <person name="Rogers E."/>
            <person name="Andreote F.D."/>
            <person name="Grunwald N.J."/>
            <person name="Putnam M.L."/>
            <person name="Chang J.H."/>
        </authorList>
    </citation>
    <scope>NUCLEOTIDE SEQUENCE [LARGE SCALE GENOMIC DNA]</scope>
    <source>
        <strain evidence="2 3">DSM 15932</strain>
    </source>
</reference>
<name>A0A3T0T5X0_9MICO</name>
<proteinExistence type="predicted"/>
<gene>
    <name evidence="2" type="ORF">C1I64_19275</name>
</gene>
<dbReference type="EMBL" id="CP028137">
    <property type="protein sequence ID" value="AZZ53962.1"/>
    <property type="molecule type" value="Genomic_DNA"/>
</dbReference>
<protein>
    <recommendedName>
        <fullName evidence="1">DUF7882 domain-containing protein</fullName>
    </recommendedName>
</protein>
<accession>A0A3T0T5X0</accession>
<sequence>MGRLIYGPQSLEIDFDDRLLAHLKVAMFAKMRRNESFSLSWTEPESSGYGRSSVWIHPTTPLHFRFHGGRRPALNRAWIDELIAHANSTGELVLTEEPPEHA</sequence>
<dbReference type="Proteomes" id="UP000285317">
    <property type="component" value="Chromosome"/>
</dbReference>
<dbReference type="InterPro" id="IPR057204">
    <property type="entry name" value="DUF7882"/>
</dbReference>
<dbReference type="Pfam" id="PF25355">
    <property type="entry name" value="DUF7882"/>
    <property type="match status" value="1"/>
</dbReference>
<dbReference type="RefSeq" id="WP_123444802.1">
    <property type="nucleotide sequence ID" value="NZ_CP028137.1"/>
</dbReference>
<dbReference type="KEGG" id="rfs:C1I64_19275"/>
<evidence type="ECO:0000313" key="3">
    <source>
        <dbReference type="Proteomes" id="UP000285317"/>
    </source>
</evidence>
<organism evidence="2 3">
    <name type="scientific">Rathayibacter festucae DSM 15932</name>
    <dbReference type="NCBI Taxonomy" id="1328866"/>
    <lineage>
        <taxon>Bacteria</taxon>
        <taxon>Bacillati</taxon>
        <taxon>Actinomycetota</taxon>
        <taxon>Actinomycetes</taxon>
        <taxon>Micrococcales</taxon>
        <taxon>Microbacteriaceae</taxon>
        <taxon>Rathayibacter</taxon>
    </lineage>
</organism>
<evidence type="ECO:0000313" key="2">
    <source>
        <dbReference type="EMBL" id="AZZ53962.1"/>
    </source>
</evidence>
<evidence type="ECO:0000259" key="1">
    <source>
        <dbReference type="Pfam" id="PF25355"/>
    </source>
</evidence>
<feature type="domain" description="DUF7882" evidence="1">
    <location>
        <begin position="1"/>
        <end position="97"/>
    </location>
</feature>
<dbReference type="AlphaFoldDB" id="A0A3T0T5X0"/>